<proteinExistence type="predicted"/>
<dbReference type="Proteomes" id="UP000231632">
    <property type="component" value="Unassembled WGS sequence"/>
</dbReference>
<protein>
    <submittedName>
        <fullName evidence="1">Uncharacterized protein</fullName>
    </submittedName>
</protein>
<dbReference type="RefSeq" id="WP_072660213.1">
    <property type="nucleotide sequence ID" value="NZ_BDFD01000017.1"/>
</dbReference>
<keyword evidence="2" id="KW-1185">Reference proteome</keyword>
<accession>A0A1L8CPV8</accession>
<gene>
    <name evidence="1" type="ORF">MMIC_P1890</name>
</gene>
<dbReference type="OrthoDB" id="6888544at2"/>
<organism evidence="1 2">
    <name type="scientific">Mariprofundus micogutta</name>
    <dbReference type="NCBI Taxonomy" id="1921010"/>
    <lineage>
        <taxon>Bacteria</taxon>
        <taxon>Pseudomonadati</taxon>
        <taxon>Pseudomonadota</taxon>
        <taxon>Candidatius Mariprofundia</taxon>
        <taxon>Mariprofundales</taxon>
        <taxon>Mariprofundaceae</taxon>
        <taxon>Mariprofundus</taxon>
    </lineage>
</organism>
<sequence length="100" mass="11553">MTHQNEIYATNATTLLEKFYVRLKATGLEDEKQKEFLRGFMAAGLSTGLIDRDSFDQLIASAHEKVFGMSIPQKHYEKMMNGEETSFFDVPTYNRPRQKI</sequence>
<evidence type="ECO:0000313" key="2">
    <source>
        <dbReference type="Proteomes" id="UP000231632"/>
    </source>
</evidence>
<name>A0A1L8CPV8_9PROT</name>
<evidence type="ECO:0000313" key="1">
    <source>
        <dbReference type="EMBL" id="GAV20914.1"/>
    </source>
</evidence>
<comment type="caution">
    <text evidence="1">The sequence shown here is derived from an EMBL/GenBank/DDBJ whole genome shotgun (WGS) entry which is preliminary data.</text>
</comment>
<dbReference type="EMBL" id="BDFD01000017">
    <property type="protein sequence ID" value="GAV20914.1"/>
    <property type="molecule type" value="Genomic_DNA"/>
</dbReference>
<dbReference type="AlphaFoldDB" id="A0A1L8CPV8"/>
<reference evidence="1 2" key="1">
    <citation type="journal article" date="2017" name="Arch. Microbiol.">
        <title>Mariprofundus micogutta sp. nov., a novel iron-oxidizing zetaproteobacterium isolated from a deep-sea hydrothermal field at the Bayonnaise knoll of the Izu-Ogasawara arc, and a description of Mariprofundales ord. nov. and Zetaproteobacteria classis nov.</title>
        <authorList>
            <person name="Makita H."/>
            <person name="Tanaka E."/>
            <person name="Mitsunobu S."/>
            <person name="Miyazaki M."/>
            <person name="Nunoura T."/>
            <person name="Uematsu K."/>
            <person name="Takaki Y."/>
            <person name="Nishi S."/>
            <person name="Shimamura S."/>
            <person name="Takai K."/>
        </authorList>
    </citation>
    <scope>NUCLEOTIDE SEQUENCE [LARGE SCALE GENOMIC DNA]</scope>
    <source>
        <strain evidence="1 2">ET2</strain>
    </source>
</reference>